<dbReference type="AlphaFoldDB" id="W9QCA9"/>
<dbReference type="InterPro" id="IPR036291">
    <property type="entry name" value="NAD(P)-bd_dom_sf"/>
</dbReference>
<dbReference type="PANTHER" id="PTHR43391">
    <property type="entry name" value="RETINOL DEHYDROGENASE-RELATED"/>
    <property type="match status" value="1"/>
</dbReference>
<dbReference type="Gene3D" id="3.40.50.720">
    <property type="entry name" value="NAD(P)-binding Rossmann-like Domain"/>
    <property type="match status" value="1"/>
</dbReference>
<dbReference type="Proteomes" id="UP000030645">
    <property type="component" value="Unassembled WGS sequence"/>
</dbReference>
<evidence type="ECO:0000256" key="1">
    <source>
        <dbReference type="ARBA" id="ARBA00004606"/>
    </source>
</evidence>
<evidence type="ECO:0000256" key="7">
    <source>
        <dbReference type="SAM" id="Phobius"/>
    </source>
</evidence>
<proteinExistence type="inferred from homology"/>
<comment type="similarity">
    <text evidence="2 6">Belongs to the short-chain dehydrogenases/reductases (SDR) family.</text>
</comment>
<dbReference type="eggNOG" id="KOG1205">
    <property type="taxonomic scope" value="Eukaryota"/>
</dbReference>
<dbReference type="PRINTS" id="PR00080">
    <property type="entry name" value="SDRFAMILY"/>
</dbReference>
<dbReference type="InterPro" id="IPR002347">
    <property type="entry name" value="SDR_fam"/>
</dbReference>
<keyword evidence="3" id="KW-0521">NADP</keyword>
<dbReference type="PANTHER" id="PTHR43391:SF90">
    <property type="entry name" value="11-BETA-HYDROXYSTEROID DEHYDROGENASE-LIKE 4A-RELATED"/>
    <property type="match status" value="1"/>
</dbReference>
<evidence type="ECO:0000256" key="3">
    <source>
        <dbReference type="ARBA" id="ARBA00022857"/>
    </source>
</evidence>
<keyword evidence="4" id="KW-0735">Signal-anchor</keyword>
<keyword evidence="7" id="KW-1133">Transmembrane helix</keyword>
<sequence>MVFIHKFLNVVLPLLTLVTILLFLPPFFIYKLFNYTIKAFRQTEKLAGKVVLITGASSGIGEHLAYEYAKRGASLALAARREDRLRAVAAKAVGLGSPDAFVIRADVSKVEDCKRLVDETVNHFGQLDYLINNAGALQAILIEDFTEFSKIRSIMDINFWGSVYCTQFAIPHLRKGNGKIVVISSIGAWLSPPRLGIYSASKAAQLCFFEALKAELGSDIGITIVSPGLIESEMTKDEFFSQTRVKGFPVESGEMCAKAIVESACRGEMYLTEPYWWRVTFWFKVILPQLVQYYFHLTLIRMPWASNKDA</sequence>
<evidence type="ECO:0000256" key="5">
    <source>
        <dbReference type="ARBA" id="ARBA00023002"/>
    </source>
</evidence>
<reference evidence="9" key="1">
    <citation type="submission" date="2013-01" db="EMBL/GenBank/DDBJ databases">
        <title>Draft Genome Sequence of a Mulberry Tree, Morus notabilis C.K. Schneid.</title>
        <authorList>
            <person name="He N."/>
            <person name="Zhao S."/>
        </authorList>
    </citation>
    <scope>NUCLEOTIDE SEQUENCE</scope>
</reference>
<feature type="transmembrane region" description="Helical" evidence="7">
    <location>
        <begin position="12"/>
        <end position="33"/>
    </location>
</feature>
<dbReference type="Pfam" id="PF00106">
    <property type="entry name" value="adh_short"/>
    <property type="match status" value="1"/>
</dbReference>
<dbReference type="KEGG" id="mnt:21393440"/>
<gene>
    <name evidence="8" type="ORF">L484_010135</name>
</gene>
<dbReference type="EMBL" id="KE343360">
    <property type="protein sequence ID" value="EXB25267.1"/>
    <property type="molecule type" value="Genomic_DNA"/>
</dbReference>
<evidence type="ECO:0000313" key="9">
    <source>
        <dbReference type="Proteomes" id="UP000030645"/>
    </source>
</evidence>
<dbReference type="GO" id="GO:0016020">
    <property type="term" value="C:membrane"/>
    <property type="evidence" value="ECO:0007669"/>
    <property type="project" value="UniProtKB-SubCell"/>
</dbReference>
<evidence type="ECO:0000256" key="4">
    <source>
        <dbReference type="ARBA" id="ARBA00022968"/>
    </source>
</evidence>
<evidence type="ECO:0000256" key="6">
    <source>
        <dbReference type="RuleBase" id="RU000363"/>
    </source>
</evidence>
<dbReference type="OrthoDB" id="47007at2759"/>
<accession>W9QCA9</accession>
<dbReference type="GO" id="GO:0005829">
    <property type="term" value="C:cytosol"/>
    <property type="evidence" value="ECO:0007669"/>
    <property type="project" value="TreeGrafter"/>
</dbReference>
<dbReference type="GO" id="GO:0016491">
    <property type="term" value="F:oxidoreductase activity"/>
    <property type="evidence" value="ECO:0007669"/>
    <property type="project" value="UniProtKB-KW"/>
</dbReference>
<dbReference type="SUPFAM" id="SSF51735">
    <property type="entry name" value="NAD(P)-binding Rossmann-fold domains"/>
    <property type="match status" value="1"/>
</dbReference>
<keyword evidence="5" id="KW-0560">Oxidoreductase</keyword>
<organism evidence="8 9">
    <name type="scientific">Morus notabilis</name>
    <dbReference type="NCBI Taxonomy" id="981085"/>
    <lineage>
        <taxon>Eukaryota</taxon>
        <taxon>Viridiplantae</taxon>
        <taxon>Streptophyta</taxon>
        <taxon>Embryophyta</taxon>
        <taxon>Tracheophyta</taxon>
        <taxon>Spermatophyta</taxon>
        <taxon>Magnoliopsida</taxon>
        <taxon>eudicotyledons</taxon>
        <taxon>Gunneridae</taxon>
        <taxon>Pentapetalae</taxon>
        <taxon>rosids</taxon>
        <taxon>fabids</taxon>
        <taxon>Rosales</taxon>
        <taxon>Moraceae</taxon>
        <taxon>Moreae</taxon>
        <taxon>Morus</taxon>
    </lineage>
</organism>
<keyword evidence="7" id="KW-0472">Membrane</keyword>
<protein>
    <submittedName>
        <fullName evidence="8">Dehydrogenase/reductase SDR family protein 7-like protein</fullName>
    </submittedName>
</protein>
<dbReference type="PRINTS" id="PR00081">
    <property type="entry name" value="GDHRDH"/>
</dbReference>
<comment type="subcellular location">
    <subcellularLocation>
        <location evidence="1">Membrane</location>
        <topology evidence="1">Single-pass type II membrane protein</topology>
    </subcellularLocation>
</comment>
<evidence type="ECO:0000256" key="2">
    <source>
        <dbReference type="ARBA" id="ARBA00006484"/>
    </source>
</evidence>
<keyword evidence="7" id="KW-0812">Transmembrane</keyword>
<evidence type="ECO:0000313" key="8">
    <source>
        <dbReference type="EMBL" id="EXB25267.1"/>
    </source>
</evidence>
<dbReference type="STRING" id="981085.W9QCA9"/>
<keyword evidence="9" id="KW-1185">Reference proteome</keyword>
<name>W9QCA9_9ROSA</name>